<gene>
    <name evidence="2" type="ORF">J2Z69_003396</name>
</gene>
<keyword evidence="3" id="KW-1185">Reference proteome</keyword>
<protein>
    <recommendedName>
        <fullName evidence="4">Magnesium transporter MgtE intracellular domain-containing protein</fullName>
    </recommendedName>
</protein>
<evidence type="ECO:0000313" key="2">
    <source>
        <dbReference type="EMBL" id="MBP2002324.1"/>
    </source>
</evidence>
<name>A0ABS4JKT0_9BACL</name>
<organism evidence="2 3">
    <name type="scientific">Paenibacillus shirakamiensis</name>
    <dbReference type="NCBI Taxonomy" id="1265935"/>
    <lineage>
        <taxon>Bacteria</taxon>
        <taxon>Bacillati</taxon>
        <taxon>Bacillota</taxon>
        <taxon>Bacilli</taxon>
        <taxon>Bacillales</taxon>
        <taxon>Paenibacillaceae</taxon>
        <taxon>Paenibacillus</taxon>
    </lineage>
</organism>
<proteinExistence type="predicted"/>
<evidence type="ECO:0008006" key="4">
    <source>
        <dbReference type="Google" id="ProtNLM"/>
    </source>
</evidence>
<reference evidence="2 3" key="1">
    <citation type="submission" date="2021-03" db="EMBL/GenBank/DDBJ databases">
        <title>Genomic Encyclopedia of Type Strains, Phase IV (KMG-IV): sequencing the most valuable type-strain genomes for metagenomic binning, comparative biology and taxonomic classification.</title>
        <authorList>
            <person name="Goeker M."/>
        </authorList>
    </citation>
    <scope>NUCLEOTIDE SEQUENCE [LARGE SCALE GENOMIC DNA]</scope>
    <source>
        <strain evidence="2 3">DSM 26806</strain>
    </source>
</reference>
<dbReference type="Proteomes" id="UP001519288">
    <property type="component" value="Unassembled WGS sequence"/>
</dbReference>
<accession>A0ABS4JKT0</accession>
<feature type="compositionally biased region" description="Polar residues" evidence="1">
    <location>
        <begin position="84"/>
        <end position="99"/>
    </location>
</feature>
<feature type="compositionally biased region" description="Polar residues" evidence="1">
    <location>
        <begin position="117"/>
        <end position="129"/>
    </location>
</feature>
<evidence type="ECO:0000256" key="1">
    <source>
        <dbReference type="SAM" id="MobiDB-lite"/>
    </source>
</evidence>
<evidence type="ECO:0000313" key="3">
    <source>
        <dbReference type="Proteomes" id="UP001519288"/>
    </source>
</evidence>
<dbReference type="RefSeq" id="WP_209865161.1">
    <property type="nucleotide sequence ID" value="NZ_JAGGLD010000007.1"/>
</dbReference>
<dbReference type="EMBL" id="JAGGLD010000007">
    <property type="protein sequence ID" value="MBP2002324.1"/>
    <property type="molecule type" value="Genomic_DNA"/>
</dbReference>
<sequence>MKWLSRLLTLMLTMILVCALTVLTTGYVVNTYIQSLMKSFNISWKGQPSGLGDVLQGVTGKGGTKADSKTADQITKSKTDPVAGSQSNKIEADPTTPSASMIKPSGSSGIDGKSNEPHSPTSDEQSGQTPPKDALPVMGSTDEESKAAEDKIVISPEDLATMKKELPDQDKEEVFNMLMSKLPQKEMQSITAMLEGGITESEFIQIQQMMSTALNKEEYAKVMKILKK</sequence>
<feature type="region of interest" description="Disordered" evidence="1">
    <location>
        <begin position="55"/>
        <end position="151"/>
    </location>
</feature>
<comment type="caution">
    <text evidence="2">The sequence shown here is derived from an EMBL/GenBank/DDBJ whole genome shotgun (WGS) entry which is preliminary data.</text>
</comment>
<feature type="compositionally biased region" description="Basic and acidic residues" evidence="1">
    <location>
        <begin position="64"/>
        <end position="79"/>
    </location>
</feature>